<evidence type="ECO:0000313" key="4">
    <source>
        <dbReference type="Proteomes" id="UP000534294"/>
    </source>
</evidence>
<dbReference type="InterPro" id="IPR011047">
    <property type="entry name" value="Quinoprotein_ADH-like_sf"/>
</dbReference>
<feature type="signal peptide" evidence="1">
    <location>
        <begin position="1"/>
        <end position="17"/>
    </location>
</feature>
<dbReference type="PANTHER" id="PTHR34512">
    <property type="entry name" value="CELL SURFACE PROTEIN"/>
    <property type="match status" value="1"/>
</dbReference>
<dbReference type="RefSeq" id="WP_184208520.1">
    <property type="nucleotide sequence ID" value="NZ_JACHIF010000004.1"/>
</dbReference>
<proteinExistence type="predicted"/>
<dbReference type="InterPro" id="IPR015943">
    <property type="entry name" value="WD40/YVTN_repeat-like_dom_sf"/>
</dbReference>
<dbReference type="EMBL" id="JACHIF010000004">
    <property type="protein sequence ID" value="MBB5038055.1"/>
    <property type="molecule type" value="Genomic_DNA"/>
</dbReference>
<name>A0A7W7YLB8_9BACT</name>
<comment type="caution">
    <text evidence="3">The sequence shown here is derived from an EMBL/GenBank/DDBJ whole genome shotgun (WGS) entry which is preliminary data.</text>
</comment>
<dbReference type="Gene3D" id="2.130.10.10">
    <property type="entry name" value="YVTN repeat-like/Quinoprotein amine dehydrogenase"/>
    <property type="match status" value="1"/>
</dbReference>
<dbReference type="InterPro" id="IPR002372">
    <property type="entry name" value="PQQ_rpt_dom"/>
</dbReference>
<keyword evidence="4" id="KW-1185">Reference proteome</keyword>
<keyword evidence="1" id="KW-0732">Signal</keyword>
<organism evidence="3 4">
    <name type="scientific">Prosthecobacter dejongeii</name>
    <dbReference type="NCBI Taxonomy" id="48465"/>
    <lineage>
        <taxon>Bacteria</taxon>
        <taxon>Pseudomonadati</taxon>
        <taxon>Verrucomicrobiota</taxon>
        <taxon>Verrucomicrobiia</taxon>
        <taxon>Verrucomicrobiales</taxon>
        <taxon>Verrucomicrobiaceae</taxon>
        <taxon>Prosthecobacter</taxon>
    </lineage>
</organism>
<dbReference type="AlphaFoldDB" id="A0A7W7YLB8"/>
<feature type="chain" id="PRO_5030675117" description="Pyrrolo-quinoline quinone repeat domain-containing protein" evidence="1">
    <location>
        <begin position="18"/>
        <end position="428"/>
    </location>
</feature>
<reference evidence="3 4" key="1">
    <citation type="submission" date="2020-08" db="EMBL/GenBank/DDBJ databases">
        <title>Genomic Encyclopedia of Type Strains, Phase IV (KMG-IV): sequencing the most valuable type-strain genomes for metagenomic binning, comparative biology and taxonomic classification.</title>
        <authorList>
            <person name="Goeker M."/>
        </authorList>
    </citation>
    <scope>NUCLEOTIDE SEQUENCE [LARGE SCALE GENOMIC DNA]</scope>
    <source>
        <strain evidence="3 4">DSM 12251</strain>
    </source>
</reference>
<evidence type="ECO:0000313" key="3">
    <source>
        <dbReference type="EMBL" id="MBB5038055.1"/>
    </source>
</evidence>
<feature type="domain" description="Pyrrolo-quinoline quinone repeat" evidence="2">
    <location>
        <begin position="92"/>
        <end position="340"/>
    </location>
</feature>
<gene>
    <name evidence="3" type="ORF">HNQ64_002313</name>
</gene>
<protein>
    <recommendedName>
        <fullName evidence="2">Pyrrolo-quinoline quinone repeat domain-containing protein</fullName>
    </recommendedName>
</protein>
<evidence type="ECO:0000256" key="1">
    <source>
        <dbReference type="SAM" id="SignalP"/>
    </source>
</evidence>
<dbReference type="SUPFAM" id="SSF50998">
    <property type="entry name" value="Quinoprotein alcohol dehydrogenase-like"/>
    <property type="match status" value="1"/>
</dbReference>
<sequence length="428" mass="46533">MKYSFLFLFLWGVALQASDWPRFLGPTGAAVLPESNIPTTWSQTENLAWKANLPGPGSSSPIVVGDKVFITCWSGYGDKPDAKDMAKLQRHIVCLKLADGSPLWEATIASTVPEDPFEGFITEHGYATHTPVSDGERVYVFFGKSGAYAFDLNGKELWHTSLATGSGSRKWGSGGSPILYKDTLIVNATDESQALYALDKRTGKQIWKAGGDMIDLAYGTPSIVESGGRTDLVFAIAQEIWGLNPETGKMRWFATHGLPGNISPCLIHDEDRVYLFGGYPTQGSAAIKLGGQGDVTATHILWTSKSSSYVPTPVLYQGHLYVVNDQGFAICMDAKTGRDIYRERVIDSGGGRGRGKPFYASPVLIGERLYCVSRRGGTYVIAAKPTYEKLAHNILADDASQFHGTPAVAGDRLLLRSEQAIYCIRSVK</sequence>
<dbReference type="InterPro" id="IPR018391">
    <property type="entry name" value="PQQ_b-propeller_rpt"/>
</dbReference>
<dbReference type="Gene3D" id="2.40.10.480">
    <property type="match status" value="1"/>
</dbReference>
<accession>A0A7W7YLB8</accession>
<evidence type="ECO:0000259" key="2">
    <source>
        <dbReference type="Pfam" id="PF13360"/>
    </source>
</evidence>
<dbReference type="SMART" id="SM00564">
    <property type="entry name" value="PQQ"/>
    <property type="match status" value="3"/>
</dbReference>
<dbReference type="Proteomes" id="UP000534294">
    <property type="component" value="Unassembled WGS sequence"/>
</dbReference>
<dbReference type="PANTHER" id="PTHR34512:SF30">
    <property type="entry name" value="OUTER MEMBRANE PROTEIN ASSEMBLY FACTOR BAMB"/>
    <property type="match status" value="1"/>
</dbReference>
<dbReference type="Pfam" id="PF13360">
    <property type="entry name" value="PQQ_2"/>
    <property type="match status" value="1"/>
</dbReference>